<dbReference type="Gene3D" id="3.40.50.1820">
    <property type="entry name" value="alpha/beta hydrolase"/>
    <property type="match status" value="1"/>
</dbReference>
<evidence type="ECO:0000313" key="2">
    <source>
        <dbReference type="EMBL" id="EEX94563.1"/>
    </source>
</evidence>
<name>A0ABP2H2X5_VIBOR</name>
<sequence length="411" mass="46099">MFKLPLITALSLLLVGCGQLMSLRSDLKTVDSIYEEFSIHVPEADKKQRHIIVQLSSLDKQSVLMVNSMEKVDQASLPSFFDLADSIFIFQDQNLDFTYQLDEPSYLFEKDNLVDNHVLLTPSLRLSQGIPALKGLSVIPYLELKVEQERVGRVVTLNNTAFSKNAKEMGMWQPMKFIEQDYAGIFFLEEYSPEKIPVLFIHGMGGSAQDFAEMIHHLDRDKYQPWLVNYPSALSLTFLSHSVAGMMRQLKQQHDFRPVHIVAHSMGGVLTQRYLNVCSVGNRCNSIQSFTSIASPFGGVPSAESGVRYSPVAMPSWTGIMPNGHAIKNLFPTDINGLRPPHLLIFGYNKGAGDIGASSDGTILLSSQLRQEAQLQAEAIYGFNYNHSDILRQAEVYTKIDSFWQQVEGKQ</sequence>
<dbReference type="SUPFAM" id="SSF53474">
    <property type="entry name" value="alpha/beta-Hydrolases"/>
    <property type="match status" value="1"/>
</dbReference>
<dbReference type="PANTHER" id="PTHR37946">
    <property type="entry name" value="SLL1969 PROTEIN"/>
    <property type="match status" value="1"/>
</dbReference>
<evidence type="ECO:0000259" key="1">
    <source>
        <dbReference type="Pfam" id="PF00561"/>
    </source>
</evidence>
<feature type="domain" description="AB hydrolase-1" evidence="1">
    <location>
        <begin position="197"/>
        <end position="295"/>
    </location>
</feature>
<comment type="caution">
    <text evidence="2">The sequence shown here is derived from an EMBL/GenBank/DDBJ whole genome shotgun (WGS) entry which is preliminary data.</text>
</comment>
<proteinExistence type="predicted"/>
<dbReference type="PROSITE" id="PS51257">
    <property type="entry name" value="PROKAR_LIPOPROTEIN"/>
    <property type="match status" value="1"/>
</dbReference>
<organism evidence="2 3">
    <name type="scientific">Vibrio orientalis CIP 102891 = ATCC 33934</name>
    <dbReference type="NCBI Taxonomy" id="675816"/>
    <lineage>
        <taxon>Bacteria</taxon>
        <taxon>Pseudomonadati</taxon>
        <taxon>Pseudomonadota</taxon>
        <taxon>Gammaproteobacteria</taxon>
        <taxon>Vibrionales</taxon>
        <taxon>Vibrionaceae</taxon>
        <taxon>Vibrio</taxon>
        <taxon>Vibrio oreintalis group</taxon>
    </lineage>
</organism>
<dbReference type="InterPro" id="IPR000073">
    <property type="entry name" value="AB_hydrolase_1"/>
</dbReference>
<reference evidence="2 3" key="1">
    <citation type="submission" date="2009-10" db="EMBL/GenBank/DDBJ databases">
        <authorList>
            <consortium name="Los Alamos National Laboratory (LANL)"/>
            <consortium name="National Microbial Pathogen Data Resource (NMPDR)"/>
            <person name="Munk A.C."/>
            <person name="Chertkov O."/>
            <person name="Tapia R."/>
            <person name="Green L."/>
            <person name="Rogers Y."/>
            <person name="Detter J.C."/>
            <person name="Bruce D."/>
            <person name="Brettin T.S."/>
            <person name="Colwell R.R."/>
            <person name="Huq A."/>
            <person name="Grim C.J."/>
            <person name="Hasan N.A."/>
            <person name="Bartels D."/>
            <person name="Vonstein V."/>
        </authorList>
    </citation>
    <scope>NUCLEOTIDE SEQUENCE [LARGE SCALE GENOMIC DNA]</scope>
    <source>
        <strain evidence="2 3">CIP 102891</strain>
    </source>
</reference>
<dbReference type="Pfam" id="PF00561">
    <property type="entry name" value="Abhydrolase_1"/>
    <property type="match status" value="1"/>
</dbReference>
<accession>A0ABP2H2X5</accession>
<dbReference type="InterPro" id="IPR029058">
    <property type="entry name" value="AB_hydrolase_fold"/>
</dbReference>
<keyword evidence="3" id="KW-1185">Reference proteome</keyword>
<dbReference type="PANTHER" id="PTHR37946:SF1">
    <property type="entry name" value="SLL1969 PROTEIN"/>
    <property type="match status" value="1"/>
</dbReference>
<dbReference type="EMBL" id="ACZV01000004">
    <property type="protein sequence ID" value="EEX94563.1"/>
    <property type="molecule type" value="Genomic_DNA"/>
</dbReference>
<dbReference type="Proteomes" id="UP000003515">
    <property type="component" value="Unassembled WGS sequence"/>
</dbReference>
<evidence type="ECO:0000313" key="3">
    <source>
        <dbReference type="Proteomes" id="UP000003515"/>
    </source>
</evidence>
<protein>
    <recommendedName>
        <fullName evidence="1">AB hydrolase-1 domain-containing protein</fullName>
    </recommendedName>
</protein>
<gene>
    <name evidence="2" type="ORF">VIA_001723</name>
</gene>